<dbReference type="Proteomes" id="UP001324634">
    <property type="component" value="Chromosome"/>
</dbReference>
<dbReference type="RefSeq" id="WP_321400139.1">
    <property type="nucleotide sequence ID" value="NZ_CP139487.1"/>
</dbReference>
<evidence type="ECO:0000313" key="1">
    <source>
        <dbReference type="EMBL" id="WPU67191.1"/>
    </source>
</evidence>
<evidence type="ECO:0000313" key="2">
    <source>
        <dbReference type="Proteomes" id="UP001324634"/>
    </source>
</evidence>
<sequence>MKLTSYGRSLHELNILKDQGFEEVILEPKSLSRFGKLSKDEFLALSMRAKELGLRVLLEWDILMTEDVFTAKLKEVNDYVAHADAVRVQDPGAFGWVVRNTDRPLQFIAENGNHNLPALEGWVDLAKGRLERLILSIELSKTAIEGYVQKLKVPCELLGMGRILLFYTPRPLLSALAPEKMTMNGEIAALGESEESPHKGFPIVENAHGTFMFHIKEFCLVDFAHELRQMGLGFFRIDQRWDNQLLAEISGLVKNFDATGFETFKEKYTQDLMRGFYLVNKTDVLFPKLKNSRLQKREGDYIGEVLEAEKGSHLAIMVKNPKGLKKTDLLKILHPKGEIFESKIYSLRNLSLEEVDSVAAGNLAIIQFIGGVWVKSQVFYQ</sequence>
<dbReference type="EMBL" id="CP139487">
    <property type="protein sequence ID" value="WPU67191.1"/>
    <property type="molecule type" value="Genomic_DNA"/>
</dbReference>
<name>A0AAX4HUX1_9BACT</name>
<organism evidence="1 2">
    <name type="scientific">Peredibacter starrii</name>
    <dbReference type="NCBI Taxonomy" id="28202"/>
    <lineage>
        <taxon>Bacteria</taxon>
        <taxon>Pseudomonadati</taxon>
        <taxon>Bdellovibrionota</taxon>
        <taxon>Bacteriovoracia</taxon>
        <taxon>Bacteriovoracales</taxon>
        <taxon>Bacteriovoracaceae</taxon>
        <taxon>Peredibacter</taxon>
    </lineage>
</organism>
<protein>
    <submittedName>
        <fullName evidence="1">U32 family peptidase</fullName>
    </submittedName>
</protein>
<dbReference type="PANTHER" id="PTHR30217:SF12">
    <property type="entry name" value="U32 FAMILY PEPTIDASE"/>
    <property type="match status" value="1"/>
</dbReference>
<dbReference type="InterPro" id="IPR001539">
    <property type="entry name" value="Peptidase_U32"/>
</dbReference>
<reference evidence="1 2" key="1">
    <citation type="submission" date="2023-11" db="EMBL/GenBank/DDBJ databases">
        <title>Peredibacter starrii A3.12.</title>
        <authorList>
            <person name="Mitchell R.J."/>
        </authorList>
    </citation>
    <scope>NUCLEOTIDE SEQUENCE [LARGE SCALE GENOMIC DNA]</scope>
    <source>
        <strain evidence="1 2">A3.12</strain>
    </source>
</reference>
<dbReference type="Pfam" id="PF01136">
    <property type="entry name" value="Peptidase_U32"/>
    <property type="match status" value="1"/>
</dbReference>
<dbReference type="PANTHER" id="PTHR30217">
    <property type="entry name" value="PEPTIDASE U32 FAMILY"/>
    <property type="match status" value="1"/>
</dbReference>
<proteinExistence type="predicted"/>
<accession>A0AAX4HUX1</accession>
<gene>
    <name evidence="1" type="ORF">SOO65_10535</name>
</gene>
<keyword evidence="2" id="KW-1185">Reference proteome</keyword>
<dbReference type="AlphaFoldDB" id="A0AAX4HUX1"/>
<dbReference type="InterPro" id="IPR051454">
    <property type="entry name" value="RNA/ubiquinone_mod_enzymes"/>
</dbReference>
<dbReference type="KEGG" id="psti:SOO65_10535"/>